<keyword evidence="1" id="KW-1133">Transmembrane helix</keyword>
<evidence type="ECO:0000259" key="2">
    <source>
        <dbReference type="Pfam" id="PF07811"/>
    </source>
</evidence>
<reference evidence="3" key="1">
    <citation type="journal article" date="2014" name="Int. J. Syst. Evol. Microbiol.">
        <title>Complete genome sequence of Corynebacterium casei LMG S-19264T (=DSM 44701T), isolated from a smear-ripened cheese.</title>
        <authorList>
            <consortium name="US DOE Joint Genome Institute (JGI-PGF)"/>
            <person name="Walter F."/>
            <person name="Albersmeier A."/>
            <person name="Kalinowski J."/>
            <person name="Ruckert C."/>
        </authorList>
    </citation>
    <scope>NUCLEOTIDE SEQUENCE</scope>
    <source>
        <strain evidence="3">CGMCC 1.15725</strain>
    </source>
</reference>
<evidence type="ECO:0000313" key="3">
    <source>
        <dbReference type="EMBL" id="GGF19604.1"/>
    </source>
</evidence>
<evidence type="ECO:0000256" key="1">
    <source>
        <dbReference type="SAM" id="Phobius"/>
    </source>
</evidence>
<keyword evidence="1" id="KW-0472">Membrane</keyword>
<feature type="domain" description="TadE-like" evidence="2">
    <location>
        <begin position="14"/>
        <end position="54"/>
    </location>
</feature>
<dbReference type="EMBL" id="BMJQ01000006">
    <property type="protein sequence ID" value="GGF19604.1"/>
    <property type="molecule type" value="Genomic_DNA"/>
</dbReference>
<gene>
    <name evidence="3" type="ORF">GCM10011611_26940</name>
</gene>
<comment type="caution">
    <text evidence="3">The sequence shown here is derived from an EMBL/GenBank/DDBJ whole genome shotgun (WGS) entry which is preliminary data.</text>
</comment>
<evidence type="ECO:0000313" key="4">
    <source>
        <dbReference type="Proteomes" id="UP000646365"/>
    </source>
</evidence>
<keyword evidence="4" id="KW-1185">Reference proteome</keyword>
<dbReference type="AlphaFoldDB" id="A0A8J2YTT7"/>
<keyword evidence="1" id="KW-0812">Transmembrane</keyword>
<name>A0A8J2YTT7_9PROT</name>
<protein>
    <recommendedName>
        <fullName evidence="2">TadE-like domain-containing protein</fullName>
    </recommendedName>
</protein>
<proteinExistence type="predicted"/>
<dbReference type="Proteomes" id="UP000646365">
    <property type="component" value="Unassembled WGS sequence"/>
</dbReference>
<organism evidence="3 4">
    <name type="scientific">Aliidongia dinghuensis</name>
    <dbReference type="NCBI Taxonomy" id="1867774"/>
    <lineage>
        <taxon>Bacteria</taxon>
        <taxon>Pseudomonadati</taxon>
        <taxon>Pseudomonadota</taxon>
        <taxon>Alphaproteobacteria</taxon>
        <taxon>Rhodospirillales</taxon>
        <taxon>Dongiaceae</taxon>
        <taxon>Aliidongia</taxon>
    </lineage>
</organism>
<dbReference type="InterPro" id="IPR012495">
    <property type="entry name" value="TadE-like_dom"/>
</dbReference>
<dbReference type="Pfam" id="PF07811">
    <property type="entry name" value="TadE"/>
    <property type="match status" value="1"/>
</dbReference>
<dbReference type="RefSeq" id="WP_189046489.1">
    <property type="nucleotide sequence ID" value="NZ_BMJQ01000006.1"/>
</dbReference>
<sequence length="153" mass="15859">MIAHRHRICGEAAGTAAVEFALIAPLLLLVVGILCDFGFAFRAKAELAESVAAGMQYATLASTNVSTTQVTTIVAQKLSLPSGNVTVSGPSCYCVTGTPAATTPIACSSICSDGSSPGLYLNIAATYTYTTQLPALSHLVNPTFQETAFVRLR</sequence>
<feature type="transmembrane region" description="Helical" evidence="1">
    <location>
        <begin position="20"/>
        <end position="41"/>
    </location>
</feature>
<reference evidence="3" key="2">
    <citation type="submission" date="2020-09" db="EMBL/GenBank/DDBJ databases">
        <authorList>
            <person name="Sun Q."/>
            <person name="Zhou Y."/>
        </authorList>
    </citation>
    <scope>NUCLEOTIDE SEQUENCE</scope>
    <source>
        <strain evidence="3">CGMCC 1.15725</strain>
    </source>
</reference>
<accession>A0A8J2YTT7</accession>